<organism evidence="1 2">
    <name type="scientific">Christiangramia flava JLT2011</name>
    <dbReference type="NCBI Taxonomy" id="1229726"/>
    <lineage>
        <taxon>Bacteria</taxon>
        <taxon>Pseudomonadati</taxon>
        <taxon>Bacteroidota</taxon>
        <taxon>Flavobacteriia</taxon>
        <taxon>Flavobacteriales</taxon>
        <taxon>Flavobacteriaceae</taxon>
        <taxon>Christiangramia</taxon>
    </lineage>
</organism>
<dbReference type="STRING" id="1229726.GRFL_1809"/>
<dbReference type="RefSeq" id="WP_157493000.1">
    <property type="nucleotide sequence ID" value="NZ_AMRU01000001.1"/>
</dbReference>
<proteinExistence type="predicted"/>
<evidence type="ECO:0000313" key="1">
    <source>
        <dbReference type="EMBL" id="APU68533.1"/>
    </source>
</evidence>
<sequence length="56" mass="6829">MSRFLLIGLFLSLVPVLVLLAHRFYYIRKIRPFFKRQKKLYEKLNSEFDNDQNLPV</sequence>
<accession>A0A1L7I5S7</accession>
<name>A0A1L7I5S7_9FLAO</name>
<dbReference type="AlphaFoldDB" id="A0A1L7I5S7"/>
<reference evidence="1 2" key="1">
    <citation type="submission" date="2016-07" db="EMBL/GenBank/DDBJ databases">
        <title>Multi-omics approach to identify versatile polysaccharide utilization systems of a marine flavobacterium Gramella flava.</title>
        <authorList>
            <person name="Tang K."/>
        </authorList>
    </citation>
    <scope>NUCLEOTIDE SEQUENCE [LARGE SCALE GENOMIC DNA]</scope>
    <source>
        <strain evidence="1 2">JLT2011</strain>
    </source>
</reference>
<dbReference type="Proteomes" id="UP000186230">
    <property type="component" value="Chromosome"/>
</dbReference>
<gene>
    <name evidence="1" type="ORF">GRFL_1809</name>
</gene>
<dbReference type="KEGG" id="gfl:GRFL_1809"/>
<evidence type="ECO:0000313" key="2">
    <source>
        <dbReference type="Proteomes" id="UP000186230"/>
    </source>
</evidence>
<keyword evidence="2" id="KW-1185">Reference proteome</keyword>
<dbReference type="EMBL" id="CP016359">
    <property type="protein sequence ID" value="APU68533.1"/>
    <property type="molecule type" value="Genomic_DNA"/>
</dbReference>
<protein>
    <submittedName>
        <fullName evidence="1">Uncharacterized protein</fullName>
    </submittedName>
</protein>